<dbReference type="InterPro" id="IPR043136">
    <property type="entry name" value="B30.2/SPRY_sf"/>
</dbReference>
<feature type="compositionally biased region" description="Low complexity" evidence="13">
    <location>
        <begin position="483"/>
        <end position="494"/>
    </location>
</feature>
<dbReference type="PROSITE" id="PS50089">
    <property type="entry name" value="ZF_RING_2"/>
    <property type="match status" value="1"/>
</dbReference>
<feature type="domain" description="NHR" evidence="15">
    <location>
        <begin position="53"/>
        <end position="207"/>
    </location>
</feature>
<evidence type="ECO:0000256" key="3">
    <source>
        <dbReference type="ARBA" id="ARBA00022723"/>
    </source>
</evidence>
<organism evidence="16 17">
    <name type="scientific">Rhynchophorus ferrugineus</name>
    <name type="common">Red palm weevil</name>
    <name type="synonym">Curculio ferrugineus</name>
    <dbReference type="NCBI Taxonomy" id="354439"/>
    <lineage>
        <taxon>Eukaryota</taxon>
        <taxon>Metazoa</taxon>
        <taxon>Ecdysozoa</taxon>
        <taxon>Arthropoda</taxon>
        <taxon>Hexapoda</taxon>
        <taxon>Insecta</taxon>
        <taxon>Pterygota</taxon>
        <taxon>Neoptera</taxon>
        <taxon>Endopterygota</taxon>
        <taxon>Coleoptera</taxon>
        <taxon>Polyphaga</taxon>
        <taxon>Cucujiformia</taxon>
        <taxon>Curculionidae</taxon>
        <taxon>Dryophthorinae</taxon>
        <taxon>Rhynchophorus</taxon>
    </lineage>
</organism>
<dbReference type="Proteomes" id="UP000625711">
    <property type="component" value="Unassembled WGS sequence"/>
</dbReference>
<evidence type="ECO:0000256" key="11">
    <source>
        <dbReference type="ARBA" id="ARBA00068495"/>
    </source>
</evidence>
<dbReference type="Pfam" id="PF13920">
    <property type="entry name" value="zf-C3HC4_3"/>
    <property type="match status" value="1"/>
</dbReference>
<keyword evidence="3" id="KW-0479">Metal-binding</keyword>
<comment type="subcellular location">
    <subcellularLocation>
        <location evidence="1">Nucleus</location>
    </subcellularLocation>
</comment>
<dbReference type="InterPro" id="IPR013083">
    <property type="entry name" value="Znf_RING/FYVE/PHD"/>
</dbReference>
<evidence type="ECO:0000256" key="1">
    <source>
        <dbReference type="ARBA" id="ARBA00004123"/>
    </source>
</evidence>
<feature type="domain" description="RING-type" evidence="14">
    <location>
        <begin position="625"/>
        <end position="666"/>
    </location>
</feature>
<keyword evidence="7" id="KW-0524">Neurogenesis</keyword>
<evidence type="ECO:0000256" key="9">
    <source>
        <dbReference type="ARBA" id="ARBA00023242"/>
    </source>
</evidence>
<dbReference type="GO" id="GO:0005634">
    <property type="term" value="C:nucleus"/>
    <property type="evidence" value="ECO:0007669"/>
    <property type="project" value="UniProtKB-SubCell"/>
</dbReference>
<dbReference type="GO" id="GO:0008270">
    <property type="term" value="F:zinc ion binding"/>
    <property type="evidence" value="ECO:0007669"/>
    <property type="project" value="UniProtKB-KW"/>
</dbReference>
<evidence type="ECO:0000256" key="4">
    <source>
        <dbReference type="ARBA" id="ARBA00022737"/>
    </source>
</evidence>
<dbReference type="Gene3D" id="2.60.120.920">
    <property type="match status" value="2"/>
</dbReference>
<dbReference type="EMBL" id="JAACXV010000278">
    <property type="protein sequence ID" value="KAF7280657.1"/>
    <property type="molecule type" value="Genomic_DNA"/>
</dbReference>
<proteinExistence type="predicted"/>
<dbReference type="InterPro" id="IPR037962">
    <property type="entry name" value="Neuralized"/>
</dbReference>
<comment type="function">
    <text evidence="10">Involved in neurogenesis. Interacts with other neurogenic proteins in the specification of the neuroblast versus epidermoblast cell fate.</text>
</comment>
<evidence type="ECO:0000313" key="16">
    <source>
        <dbReference type="EMBL" id="KAF7280657.1"/>
    </source>
</evidence>
<dbReference type="GO" id="GO:0003677">
    <property type="term" value="F:DNA binding"/>
    <property type="evidence" value="ECO:0007669"/>
    <property type="project" value="UniProtKB-KW"/>
</dbReference>
<dbReference type="Pfam" id="PF07177">
    <property type="entry name" value="Neuralized"/>
    <property type="match status" value="2"/>
</dbReference>
<evidence type="ECO:0000256" key="13">
    <source>
        <dbReference type="SAM" id="MobiDB-lite"/>
    </source>
</evidence>
<keyword evidence="17" id="KW-1185">Reference proteome</keyword>
<evidence type="ECO:0000256" key="12">
    <source>
        <dbReference type="PROSITE-ProRule" id="PRU00175"/>
    </source>
</evidence>
<keyword evidence="2" id="KW-0217">Developmental protein</keyword>
<comment type="caution">
    <text evidence="16">The sequence shown here is derived from an EMBL/GenBank/DDBJ whole genome shotgun (WGS) entry which is preliminary data.</text>
</comment>
<dbReference type="GO" id="GO:0061630">
    <property type="term" value="F:ubiquitin protein ligase activity"/>
    <property type="evidence" value="ECO:0007669"/>
    <property type="project" value="TreeGrafter"/>
</dbReference>
<name>A0A834IK69_RHYFE</name>
<evidence type="ECO:0000259" key="15">
    <source>
        <dbReference type="PROSITE" id="PS51065"/>
    </source>
</evidence>
<dbReference type="CDD" id="cd16647">
    <property type="entry name" value="mRING-HC-C3HC5_NEU1"/>
    <property type="match status" value="1"/>
</dbReference>
<gene>
    <name evidence="16" type="ORF">GWI33_005624</name>
</gene>
<dbReference type="GO" id="GO:0007399">
    <property type="term" value="P:nervous system development"/>
    <property type="evidence" value="ECO:0007669"/>
    <property type="project" value="UniProtKB-KW"/>
</dbReference>
<dbReference type="SMART" id="SM00184">
    <property type="entry name" value="RING"/>
    <property type="match status" value="1"/>
</dbReference>
<evidence type="ECO:0000256" key="8">
    <source>
        <dbReference type="ARBA" id="ARBA00023125"/>
    </source>
</evidence>
<keyword evidence="5 12" id="KW-0863">Zinc-finger</keyword>
<dbReference type="FunFam" id="2.60.120.920:FF:000005">
    <property type="entry name" value="Putative E3 ubiquitin-protein ligase NEURL1B"/>
    <property type="match status" value="2"/>
</dbReference>
<dbReference type="SMART" id="SM00588">
    <property type="entry name" value="NEUZ"/>
    <property type="match status" value="2"/>
</dbReference>
<accession>A0A834IK69</accession>
<evidence type="ECO:0000256" key="2">
    <source>
        <dbReference type="ARBA" id="ARBA00022473"/>
    </source>
</evidence>
<keyword evidence="9" id="KW-0539">Nucleus</keyword>
<evidence type="ECO:0000313" key="17">
    <source>
        <dbReference type="Proteomes" id="UP000625711"/>
    </source>
</evidence>
<dbReference type="InterPro" id="IPR006573">
    <property type="entry name" value="NHR_dom"/>
</dbReference>
<keyword evidence="4" id="KW-0677">Repeat</keyword>
<dbReference type="SUPFAM" id="SSF57850">
    <property type="entry name" value="RING/U-box"/>
    <property type="match status" value="1"/>
</dbReference>
<dbReference type="Gene3D" id="3.30.40.10">
    <property type="entry name" value="Zinc/RING finger domain, C3HC4 (zinc finger)"/>
    <property type="match status" value="1"/>
</dbReference>
<dbReference type="AlphaFoldDB" id="A0A834IK69"/>
<evidence type="ECO:0000256" key="10">
    <source>
        <dbReference type="ARBA" id="ARBA00058903"/>
    </source>
</evidence>
<feature type="region of interest" description="Disordered" evidence="13">
    <location>
        <begin position="475"/>
        <end position="495"/>
    </location>
</feature>
<dbReference type="PROSITE" id="PS51065">
    <property type="entry name" value="NHR"/>
    <property type="match status" value="2"/>
</dbReference>
<dbReference type="PANTHER" id="PTHR12429">
    <property type="entry name" value="NEURALIZED"/>
    <property type="match status" value="1"/>
</dbReference>
<feature type="domain" description="NHR" evidence="15">
    <location>
        <begin position="286"/>
        <end position="442"/>
    </location>
</feature>
<evidence type="ECO:0000256" key="5">
    <source>
        <dbReference type="ARBA" id="ARBA00022771"/>
    </source>
</evidence>
<evidence type="ECO:0000256" key="6">
    <source>
        <dbReference type="ARBA" id="ARBA00022833"/>
    </source>
</evidence>
<dbReference type="FunFam" id="3.30.40.10:FF:000441">
    <property type="entry name" value="Neuralized, isoform B"/>
    <property type="match status" value="1"/>
</dbReference>
<evidence type="ECO:0000256" key="7">
    <source>
        <dbReference type="ARBA" id="ARBA00022902"/>
    </source>
</evidence>
<dbReference type="PANTHER" id="PTHR12429:SF6">
    <property type="entry name" value="PROTEIN NEURALIZED"/>
    <property type="match status" value="1"/>
</dbReference>
<dbReference type="InterPro" id="IPR001841">
    <property type="entry name" value="Znf_RING"/>
</dbReference>
<keyword evidence="6" id="KW-0862">Zinc</keyword>
<reference evidence="16" key="1">
    <citation type="submission" date="2020-08" db="EMBL/GenBank/DDBJ databases">
        <title>Genome sequencing and assembly of the red palm weevil Rhynchophorus ferrugineus.</title>
        <authorList>
            <person name="Dias G.B."/>
            <person name="Bergman C.M."/>
            <person name="Manee M."/>
        </authorList>
    </citation>
    <scope>NUCLEOTIDE SEQUENCE</scope>
    <source>
        <strain evidence="16">AA-2017</strain>
        <tissue evidence="16">Whole larva</tissue>
    </source>
</reference>
<evidence type="ECO:0000259" key="14">
    <source>
        <dbReference type="PROSITE" id="PS50089"/>
    </source>
</evidence>
<keyword evidence="8" id="KW-0238">DNA-binding</keyword>
<dbReference type="OrthoDB" id="6078042at2759"/>
<sequence>MGAKSDRKSGSKDETVNGLPTRSKMKLFSKIKKKIGLASRSSSHSHGTNNLPPLLFHSVHGDNVRIMRDGTVAKRVESFCKGIAFSSRPVKVNEKVCIKFVEISNNWSGVLRLGFTANDPANLRYSLPKYACPDLTNKPGYWAKALPERFCSPNSVLFYYVTSSGVVHFGINGEEKGVFFAGVETRGPLWALIDVYGNSTAIEFVDFRQQLNNSRSNLSSIPACELPVSHQSPQQPQAQQHIQDSIDRMTYTVQQLHIQQPISHAHSQELTLPLLRYQPTNINYQAMPLHRTRGRNVRFVGGNRSVAMRSDTEFCQGYVFTARPLQLGEKIVVQILATEPMFQGCLGLGLTSCDPSTLTMSDLPDDSNFLLDRPEYWVLSRDFARNLNKGDEISFCISPNGEVEISRNGGSPLVVIHVDQTLRLWAYFDIYGSTQRIRVLSGHSGNLISSPLRNASSQNMADRRHIEASESINSLNLQNEMTRQASSSSRQSLSVRENDIVPVQARSAQPQNGRLCFPQADIQVQPSANGGAVLSVILPPAATINHHNYVNHTPSPLSPVSSVIAPVPTTSSMVPNGTMMSSCSATYVEPIAASDSSNYSPTPLSWMVDGTTAGPAQGLTAGAECTICYENPIDAVLYMCGHMCMCYECALQQWRGKGGGHCPLCRAIIRDVIRTYKS</sequence>
<protein>
    <recommendedName>
        <fullName evidence="11">Protein neuralized</fullName>
    </recommendedName>
</protein>